<dbReference type="EMBL" id="JAWDGP010003996">
    <property type="protein sequence ID" value="KAK3768939.1"/>
    <property type="molecule type" value="Genomic_DNA"/>
</dbReference>
<evidence type="ECO:0000313" key="2">
    <source>
        <dbReference type="Proteomes" id="UP001283361"/>
    </source>
</evidence>
<dbReference type="AlphaFoldDB" id="A0AAE0ZGE3"/>
<proteinExistence type="predicted"/>
<gene>
    <name evidence="1" type="ORF">RRG08_060375</name>
</gene>
<protein>
    <submittedName>
        <fullName evidence="1">Uncharacterized protein</fullName>
    </submittedName>
</protein>
<accession>A0AAE0ZGE3</accession>
<name>A0AAE0ZGE3_9GAST</name>
<dbReference type="Proteomes" id="UP001283361">
    <property type="component" value="Unassembled WGS sequence"/>
</dbReference>
<evidence type="ECO:0000313" key="1">
    <source>
        <dbReference type="EMBL" id="KAK3768939.1"/>
    </source>
</evidence>
<organism evidence="1 2">
    <name type="scientific">Elysia crispata</name>
    <name type="common">lettuce slug</name>
    <dbReference type="NCBI Taxonomy" id="231223"/>
    <lineage>
        <taxon>Eukaryota</taxon>
        <taxon>Metazoa</taxon>
        <taxon>Spiralia</taxon>
        <taxon>Lophotrochozoa</taxon>
        <taxon>Mollusca</taxon>
        <taxon>Gastropoda</taxon>
        <taxon>Heterobranchia</taxon>
        <taxon>Euthyneura</taxon>
        <taxon>Panpulmonata</taxon>
        <taxon>Sacoglossa</taxon>
        <taxon>Placobranchoidea</taxon>
        <taxon>Plakobranchidae</taxon>
        <taxon>Elysia</taxon>
    </lineage>
</organism>
<sequence>MHGSRGSKSVLDTHLYSLKILRSYYRKNTVLISLFVVVKSCNIADTRTCEHIDEEKKDVWEFVPESQMNYKCATMEKALTCAVKPEFIDGCTEKEVVRYHANKAYYDALCKTYRYAYLQGVDCFAQPEVDQALQTCMTNLKRNRRRHPCNAYPQARKCFRTRVEVSTCSQEDFNLLGLLTDVYLRPYHDLNGCDWEDLATGPIATPTTNITIEETTIASTELPPTSASTTVADDVTAEASGPNKIGKVKGDSSRPAATLVTVIGSVFLFTLLV</sequence>
<reference evidence="1" key="1">
    <citation type="journal article" date="2023" name="G3 (Bethesda)">
        <title>A reference genome for the long-term kleptoplast-retaining sea slug Elysia crispata morphotype clarki.</title>
        <authorList>
            <person name="Eastman K.E."/>
            <person name="Pendleton A.L."/>
            <person name="Shaikh M.A."/>
            <person name="Suttiyut T."/>
            <person name="Ogas R."/>
            <person name="Tomko P."/>
            <person name="Gavelis G."/>
            <person name="Widhalm J.R."/>
            <person name="Wisecaver J.H."/>
        </authorList>
    </citation>
    <scope>NUCLEOTIDE SEQUENCE</scope>
    <source>
        <strain evidence="1">ECLA1</strain>
    </source>
</reference>
<keyword evidence="2" id="KW-1185">Reference proteome</keyword>
<comment type="caution">
    <text evidence="1">The sequence shown here is derived from an EMBL/GenBank/DDBJ whole genome shotgun (WGS) entry which is preliminary data.</text>
</comment>